<protein>
    <submittedName>
        <fullName evidence="1">Uncharacterized protein</fullName>
    </submittedName>
</protein>
<evidence type="ECO:0000313" key="2">
    <source>
        <dbReference type="Proteomes" id="UP000494108"/>
    </source>
</evidence>
<name>A0A6S7AFG0_9BURK</name>
<keyword evidence="2" id="KW-1185">Reference proteome</keyword>
<dbReference type="EMBL" id="CADIJX010000007">
    <property type="protein sequence ID" value="CAB3687625.1"/>
    <property type="molecule type" value="Genomic_DNA"/>
</dbReference>
<organism evidence="1 2">
    <name type="scientific">Achromobacter pestifer</name>
    <dbReference type="NCBI Taxonomy" id="1353889"/>
    <lineage>
        <taxon>Bacteria</taxon>
        <taxon>Pseudomonadati</taxon>
        <taxon>Pseudomonadota</taxon>
        <taxon>Betaproteobacteria</taxon>
        <taxon>Burkholderiales</taxon>
        <taxon>Alcaligenaceae</taxon>
        <taxon>Achromobacter</taxon>
    </lineage>
</organism>
<reference evidence="1 2" key="1">
    <citation type="submission" date="2020-04" db="EMBL/GenBank/DDBJ databases">
        <authorList>
            <person name="De Canck E."/>
        </authorList>
    </citation>
    <scope>NUCLEOTIDE SEQUENCE [LARGE SCALE GENOMIC DNA]</scope>
    <source>
        <strain evidence="1 2">LMG 3431</strain>
    </source>
</reference>
<gene>
    <name evidence="1" type="ORF">LMG3431_04695</name>
</gene>
<dbReference type="AlphaFoldDB" id="A0A6S7AFG0"/>
<proteinExistence type="predicted"/>
<evidence type="ECO:0000313" key="1">
    <source>
        <dbReference type="EMBL" id="CAB3687625.1"/>
    </source>
</evidence>
<accession>A0A6S7AFG0</accession>
<sequence length="59" mass="6351">MTVSMGGAYARMARVEDVAGIIVAGIAAGKPVVYAPGKWAVIMLVIRNLPRFIFNKMDI</sequence>
<dbReference type="Proteomes" id="UP000494108">
    <property type="component" value="Unassembled WGS sequence"/>
</dbReference>